<dbReference type="SUPFAM" id="SSF55874">
    <property type="entry name" value="ATPase domain of HSP90 chaperone/DNA topoisomerase II/histidine kinase"/>
    <property type="match status" value="1"/>
</dbReference>
<sequence>MFRKSIKVRLLTYFLLISLLPILLVGFIPYYKSQEIVQRQVLEFAQSTVNQLNENITYYLKEMDLMSRIIYYQLQLAVNQDGQLALENALFNQEETEELLMALKNNRTFIEDIHVVAAKQQATTASGLKMKELEATEWFSDALTRIGEKTWVGPHQNEYTVRPLAGEVISLVHPFTIHDDADIVTIIIEMKQEELNLLFTRPDLQNLGTLLLIDKFGEVIFSTDPEMLEGGSQQYINTINLFEQLNQENRFIYDINFFSGWRIGALIPEELINESFHSIKLTVFILLGVFFCISVVLAWLFSSRFINPLRQLQRNIREVEKGNFQIRSEITSIDEIGDLSRSFNKMMREIETLIEQISINEKKKKQIEMQSLQYQINPHFLYNTLNSVQWIAKLHHIPDISEMLTNLIKLLRTSLNATNHLHMLEEELEVLSFYLKIQDFRYPDSFTISYDIPKELLSAYVPRFILQPLVENIFFHAFSDGKGDIKIAALREGGLLRLKVKDNGRGMSAETVEKIMAKRQPNSGKMSSGVGIHNVDDKIKLYFGSSYGLSISSREGNGTTIDLYLPISFEKEDGEEDVKRFISR</sequence>
<dbReference type="PANTHER" id="PTHR34220:SF7">
    <property type="entry name" value="SENSOR HISTIDINE KINASE YPDA"/>
    <property type="match status" value="1"/>
</dbReference>
<dbReference type="InterPro" id="IPR004358">
    <property type="entry name" value="Sig_transdc_His_kin-like_C"/>
</dbReference>
<evidence type="ECO:0000256" key="4">
    <source>
        <dbReference type="ARBA" id="ARBA00022475"/>
    </source>
</evidence>
<keyword evidence="7" id="KW-0547">Nucleotide-binding</keyword>
<evidence type="ECO:0000256" key="3">
    <source>
        <dbReference type="ARBA" id="ARBA00012438"/>
    </source>
</evidence>
<evidence type="ECO:0000256" key="2">
    <source>
        <dbReference type="ARBA" id="ARBA00004651"/>
    </source>
</evidence>
<reference evidence="16" key="1">
    <citation type="submission" date="2022-05" db="EMBL/GenBank/DDBJ databases">
        <title>Comparative Genomics of Spacecraft Associated Microbes.</title>
        <authorList>
            <person name="Tran M.T."/>
            <person name="Wright A."/>
            <person name="Seuylemezian A."/>
            <person name="Eisen J."/>
            <person name="Coil D."/>
        </authorList>
    </citation>
    <scope>NUCLEOTIDE SEQUENCE</scope>
    <source>
        <strain evidence="16">214.1.1</strain>
    </source>
</reference>
<keyword evidence="8 16" id="KW-0418">Kinase</keyword>
<feature type="domain" description="HAMP" evidence="15">
    <location>
        <begin position="303"/>
        <end position="355"/>
    </location>
</feature>
<feature type="transmembrane region" description="Helical" evidence="13">
    <location>
        <begin position="12"/>
        <end position="31"/>
    </location>
</feature>
<evidence type="ECO:0000256" key="13">
    <source>
        <dbReference type="SAM" id="Phobius"/>
    </source>
</evidence>
<feature type="domain" description="Histidine kinase" evidence="14">
    <location>
        <begin position="465"/>
        <end position="569"/>
    </location>
</feature>
<dbReference type="CDD" id="cd06225">
    <property type="entry name" value="HAMP"/>
    <property type="match status" value="1"/>
</dbReference>
<dbReference type="SMART" id="SM00387">
    <property type="entry name" value="HATPase_c"/>
    <property type="match status" value="1"/>
</dbReference>
<dbReference type="PROSITE" id="PS50109">
    <property type="entry name" value="HIS_KIN"/>
    <property type="match status" value="1"/>
</dbReference>
<comment type="catalytic activity">
    <reaction evidence="1">
        <text>ATP + protein L-histidine = ADP + protein N-phospho-L-histidine.</text>
        <dbReference type="EC" id="2.7.13.3"/>
    </reaction>
</comment>
<dbReference type="InterPro" id="IPR003660">
    <property type="entry name" value="HAMP_dom"/>
</dbReference>
<feature type="transmembrane region" description="Helical" evidence="13">
    <location>
        <begin position="281"/>
        <end position="301"/>
    </location>
</feature>
<comment type="subcellular location">
    <subcellularLocation>
        <location evidence="2">Cell membrane</location>
        <topology evidence="2">Multi-pass membrane protein</topology>
    </subcellularLocation>
</comment>
<dbReference type="Gene3D" id="3.30.565.10">
    <property type="entry name" value="Histidine kinase-like ATPase, C-terminal domain"/>
    <property type="match status" value="1"/>
</dbReference>
<evidence type="ECO:0000313" key="16">
    <source>
        <dbReference type="EMBL" id="MCM3712501.1"/>
    </source>
</evidence>
<evidence type="ECO:0000256" key="7">
    <source>
        <dbReference type="ARBA" id="ARBA00022741"/>
    </source>
</evidence>
<dbReference type="AlphaFoldDB" id="A0A9X2DL80"/>
<keyword evidence="9" id="KW-0067">ATP-binding</keyword>
<evidence type="ECO:0000256" key="5">
    <source>
        <dbReference type="ARBA" id="ARBA00022553"/>
    </source>
</evidence>
<keyword evidence="13" id="KW-0812">Transmembrane</keyword>
<dbReference type="SUPFAM" id="SSF158472">
    <property type="entry name" value="HAMP domain-like"/>
    <property type="match status" value="1"/>
</dbReference>
<dbReference type="PRINTS" id="PR00344">
    <property type="entry name" value="BCTRLSENSOR"/>
</dbReference>
<dbReference type="PANTHER" id="PTHR34220">
    <property type="entry name" value="SENSOR HISTIDINE KINASE YPDA"/>
    <property type="match status" value="1"/>
</dbReference>
<keyword evidence="12" id="KW-0175">Coiled coil</keyword>
<dbReference type="GO" id="GO:0000155">
    <property type="term" value="F:phosphorelay sensor kinase activity"/>
    <property type="evidence" value="ECO:0007669"/>
    <property type="project" value="InterPro"/>
</dbReference>
<keyword evidence="13" id="KW-1133">Transmembrane helix</keyword>
<evidence type="ECO:0000313" key="17">
    <source>
        <dbReference type="Proteomes" id="UP001139179"/>
    </source>
</evidence>
<evidence type="ECO:0000256" key="9">
    <source>
        <dbReference type="ARBA" id="ARBA00022840"/>
    </source>
</evidence>
<evidence type="ECO:0000256" key="10">
    <source>
        <dbReference type="ARBA" id="ARBA00023012"/>
    </source>
</evidence>
<evidence type="ECO:0000256" key="1">
    <source>
        <dbReference type="ARBA" id="ARBA00000085"/>
    </source>
</evidence>
<dbReference type="GO" id="GO:0005886">
    <property type="term" value="C:plasma membrane"/>
    <property type="evidence" value="ECO:0007669"/>
    <property type="project" value="UniProtKB-SubCell"/>
</dbReference>
<dbReference type="InterPro" id="IPR010559">
    <property type="entry name" value="Sig_transdc_His_kin_internal"/>
</dbReference>
<protein>
    <recommendedName>
        <fullName evidence="3">histidine kinase</fullName>
        <ecNumber evidence="3">2.7.13.3</ecNumber>
    </recommendedName>
</protein>
<feature type="coiled-coil region" evidence="12">
    <location>
        <begin position="309"/>
        <end position="370"/>
    </location>
</feature>
<evidence type="ECO:0000256" key="11">
    <source>
        <dbReference type="ARBA" id="ARBA00023136"/>
    </source>
</evidence>
<dbReference type="Pfam" id="PF02518">
    <property type="entry name" value="HATPase_c"/>
    <property type="match status" value="1"/>
</dbReference>
<keyword evidence="17" id="KW-1185">Reference proteome</keyword>
<dbReference type="InterPro" id="IPR050640">
    <property type="entry name" value="Bact_2-comp_sensor_kinase"/>
</dbReference>
<gene>
    <name evidence="16" type="ORF">M3202_00265</name>
</gene>
<evidence type="ECO:0000256" key="8">
    <source>
        <dbReference type="ARBA" id="ARBA00022777"/>
    </source>
</evidence>
<dbReference type="PROSITE" id="PS50885">
    <property type="entry name" value="HAMP"/>
    <property type="match status" value="1"/>
</dbReference>
<organism evidence="16 17">
    <name type="scientific">Halalkalibacter oceani</name>
    <dbReference type="NCBI Taxonomy" id="1653776"/>
    <lineage>
        <taxon>Bacteria</taxon>
        <taxon>Bacillati</taxon>
        <taxon>Bacillota</taxon>
        <taxon>Bacilli</taxon>
        <taxon>Bacillales</taxon>
        <taxon>Bacillaceae</taxon>
        <taxon>Halalkalibacter</taxon>
    </lineage>
</organism>
<comment type="caution">
    <text evidence="16">The sequence shown here is derived from an EMBL/GenBank/DDBJ whole genome shotgun (WGS) entry which is preliminary data.</text>
</comment>
<evidence type="ECO:0000256" key="6">
    <source>
        <dbReference type="ARBA" id="ARBA00022679"/>
    </source>
</evidence>
<dbReference type="Proteomes" id="UP001139179">
    <property type="component" value="Unassembled WGS sequence"/>
</dbReference>
<accession>A0A9X2DL80</accession>
<proteinExistence type="predicted"/>
<dbReference type="InterPro" id="IPR036890">
    <property type="entry name" value="HATPase_C_sf"/>
</dbReference>
<keyword evidence="5" id="KW-0597">Phosphoprotein</keyword>
<dbReference type="Pfam" id="PF06580">
    <property type="entry name" value="His_kinase"/>
    <property type="match status" value="1"/>
</dbReference>
<keyword evidence="11 13" id="KW-0472">Membrane</keyword>
<dbReference type="SMART" id="SM00304">
    <property type="entry name" value="HAMP"/>
    <property type="match status" value="1"/>
</dbReference>
<dbReference type="RefSeq" id="WP_251221381.1">
    <property type="nucleotide sequence ID" value="NZ_JAMBOL010000001.1"/>
</dbReference>
<keyword evidence="4" id="KW-1003">Cell membrane</keyword>
<dbReference type="Gene3D" id="6.10.340.10">
    <property type="match status" value="1"/>
</dbReference>
<keyword evidence="10" id="KW-0902">Two-component regulatory system</keyword>
<keyword evidence="6" id="KW-0808">Transferase</keyword>
<name>A0A9X2DL80_9BACI</name>
<evidence type="ECO:0000259" key="15">
    <source>
        <dbReference type="PROSITE" id="PS50885"/>
    </source>
</evidence>
<evidence type="ECO:0000256" key="12">
    <source>
        <dbReference type="SAM" id="Coils"/>
    </source>
</evidence>
<dbReference type="InterPro" id="IPR005467">
    <property type="entry name" value="His_kinase_dom"/>
</dbReference>
<dbReference type="Pfam" id="PF00672">
    <property type="entry name" value="HAMP"/>
    <property type="match status" value="1"/>
</dbReference>
<dbReference type="EMBL" id="JAMBOL010000001">
    <property type="protein sequence ID" value="MCM3712501.1"/>
    <property type="molecule type" value="Genomic_DNA"/>
</dbReference>
<evidence type="ECO:0000259" key="14">
    <source>
        <dbReference type="PROSITE" id="PS50109"/>
    </source>
</evidence>
<dbReference type="EC" id="2.7.13.3" evidence="3"/>
<dbReference type="GO" id="GO:0005524">
    <property type="term" value="F:ATP binding"/>
    <property type="evidence" value="ECO:0007669"/>
    <property type="project" value="UniProtKB-KW"/>
</dbReference>
<dbReference type="InterPro" id="IPR003594">
    <property type="entry name" value="HATPase_dom"/>
</dbReference>